<dbReference type="RefSeq" id="WP_027706283.1">
    <property type="nucleotide sequence ID" value="NZ_AP018933.1"/>
</dbReference>
<evidence type="ECO:0000313" key="2">
    <source>
        <dbReference type="EMBL" id="BBG30330.1"/>
    </source>
</evidence>
<accession>A0A348HFC8</accession>
<dbReference type="GO" id="GO:0046503">
    <property type="term" value="P:glycerolipid catabolic process"/>
    <property type="evidence" value="ECO:0007669"/>
    <property type="project" value="TreeGrafter"/>
</dbReference>
<feature type="domain" description="AB hydrolase-1" evidence="1">
    <location>
        <begin position="26"/>
        <end position="279"/>
    </location>
</feature>
<dbReference type="AlphaFoldDB" id="A0A348HFC8"/>
<keyword evidence="3" id="KW-1185">Reference proteome</keyword>
<reference evidence="2 3" key="1">
    <citation type="submission" date="2018-09" db="EMBL/GenBank/DDBJ databases">
        <title>Zymobacter palmae IAM14233 (=T109) whole genome analysis.</title>
        <authorList>
            <person name="Yanase H."/>
        </authorList>
    </citation>
    <scope>NUCLEOTIDE SEQUENCE [LARGE SCALE GENOMIC DNA]</scope>
    <source>
        <strain evidence="2 3">IAM14233</strain>
    </source>
</reference>
<dbReference type="STRING" id="1123510.GCA_000620025_01810"/>
<dbReference type="Proteomes" id="UP000267342">
    <property type="component" value="Chromosome"/>
</dbReference>
<dbReference type="GO" id="GO:0004806">
    <property type="term" value="F:triacylglycerol lipase activity"/>
    <property type="evidence" value="ECO:0007669"/>
    <property type="project" value="TreeGrafter"/>
</dbReference>
<dbReference type="Pfam" id="PF00561">
    <property type="entry name" value="Abhydrolase_1"/>
    <property type="match status" value="1"/>
</dbReference>
<dbReference type="PANTHER" id="PTHR43433">
    <property type="entry name" value="HYDROLASE, ALPHA/BETA FOLD FAMILY PROTEIN"/>
    <property type="match status" value="1"/>
</dbReference>
<dbReference type="InterPro" id="IPR029058">
    <property type="entry name" value="AB_hydrolase_fold"/>
</dbReference>
<dbReference type="KEGG" id="zpl:ZBT109_1573"/>
<organism evidence="2 3">
    <name type="scientific">Zymobacter palmae</name>
    <dbReference type="NCBI Taxonomy" id="33074"/>
    <lineage>
        <taxon>Bacteria</taxon>
        <taxon>Pseudomonadati</taxon>
        <taxon>Pseudomonadota</taxon>
        <taxon>Gammaproteobacteria</taxon>
        <taxon>Oceanospirillales</taxon>
        <taxon>Halomonadaceae</taxon>
        <taxon>Zymobacter group</taxon>
        <taxon>Zymobacter</taxon>
    </lineage>
</organism>
<dbReference type="InterPro" id="IPR000073">
    <property type="entry name" value="AB_hydrolase_1"/>
</dbReference>
<name>A0A348HFC8_9GAMM</name>
<dbReference type="OrthoDB" id="7055710at2"/>
<protein>
    <submittedName>
        <fullName evidence="2">Carboxylesterase</fullName>
    </submittedName>
</protein>
<sequence length="301" mass="33129">MPTVTTEKGITLGYETLGNSQPSCDIVMVTGLGIQLTRWPKPLRQKLADKGYRVTCFDNRDSGLSTHFPNIVQPRQGVLADAHGTAPKDYQAPYTLYDMAEDTVGLLDALGIGQAHLVGYSMGSTIAQLTAYLYPEHISTVTSVMTSSMNPALPPSAPGLAEIMARHTPDPVTERALYLDYKMTLNRGLAGHGCPFDEEFHWGIVQDELERGYMRGSARRQFAAFASMGDFRSWQSSIHCPTLVMHGTCDPLWPIACARDVADTIPGAIFKPLNGMGHDVPSVFYDEIIDEIDHFVSRYKV</sequence>
<dbReference type="EMBL" id="AP018933">
    <property type="protein sequence ID" value="BBG30330.1"/>
    <property type="molecule type" value="Genomic_DNA"/>
</dbReference>
<dbReference type="SUPFAM" id="SSF53474">
    <property type="entry name" value="alpha/beta-Hydrolases"/>
    <property type="match status" value="1"/>
</dbReference>
<evidence type="ECO:0000313" key="3">
    <source>
        <dbReference type="Proteomes" id="UP000267342"/>
    </source>
</evidence>
<gene>
    <name evidence="2" type="ORF">ZBT109_1573</name>
</gene>
<evidence type="ECO:0000259" key="1">
    <source>
        <dbReference type="Pfam" id="PF00561"/>
    </source>
</evidence>
<dbReference type="Gene3D" id="3.40.50.1820">
    <property type="entry name" value="alpha/beta hydrolase"/>
    <property type="match status" value="1"/>
</dbReference>
<dbReference type="InterPro" id="IPR050471">
    <property type="entry name" value="AB_hydrolase"/>
</dbReference>
<proteinExistence type="predicted"/>
<dbReference type="PANTHER" id="PTHR43433:SF5">
    <property type="entry name" value="AB HYDROLASE-1 DOMAIN-CONTAINING PROTEIN"/>
    <property type="match status" value="1"/>
</dbReference>